<feature type="compositionally biased region" description="Acidic residues" evidence="1">
    <location>
        <begin position="207"/>
        <end position="223"/>
    </location>
</feature>
<dbReference type="AlphaFoldDB" id="A0A9P1IWK8"/>
<dbReference type="InterPro" id="IPR036397">
    <property type="entry name" value="RNaseH_sf"/>
</dbReference>
<dbReference type="OrthoDB" id="5874348at2759"/>
<dbReference type="EMBL" id="CANHGI010000005">
    <property type="protein sequence ID" value="CAI5452537.1"/>
    <property type="molecule type" value="Genomic_DNA"/>
</dbReference>
<keyword evidence="3" id="KW-1185">Reference proteome</keyword>
<feature type="region of interest" description="Disordered" evidence="1">
    <location>
        <begin position="142"/>
        <end position="223"/>
    </location>
</feature>
<evidence type="ECO:0000256" key="1">
    <source>
        <dbReference type="SAM" id="MobiDB-lite"/>
    </source>
</evidence>
<evidence type="ECO:0008006" key="4">
    <source>
        <dbReference type="Google" id="ProtNLM"/>
    </source>
</evidence>
<reference evidence="2" key="1">
    <citation type="submission" date="2022-11" db="EMBL/GenBank/DDBJ databases">
        <authorList>
            <person name="Kikuchi T."/>
        </authorList>
    </citation>
    <scope>NUCLEOTIDE SEQUENCE</scope>
    <source>
        <strain evidence="2">PS1010</strain>
    </source>
</reference>
<protein>
    <recommendedName>
        <fullName evidence="4">Tc1-like transposase DDE domain-containing protein</fullName>
    </recommendedName>
</protein>
<feature type="compositionally biased region" description="Low complexity" evidence="1">
    <location>
        <begin position="175"/>
        <end position="189"/>
    </location>
</feature>
<gene>
    <name evidence="2" type="ORF">CAMP_LOCUS15174</name>
</gene>
<dbReference type="Proteomes" id="UP001152747">
    <property type="component" value="Unassembled WGS sequence"/>
</dbReference>
<sequence>MVRVFKSLAEDGTKYLLADKNECQVLKKYTEKVIFILMSDTSEGINDLYKNEAAQILLNDEIPLDGFFHFDDMRSVRSRNPAAKLNKFSLRQLHPIPRKNKNCYEALLHTMQISVLVSSFNKNPQERKFSLDLVNEKYSTYSASSKTRSKKRRLQDPNDVDSDEAEIQTKPEDLPSTSTSTQPSPFDFTTKNRMSSKTHESQQIDVTESDEPDSGDDSEMEDEVTVTYEVLPEGKVGDSTRKRSKKKEERELIALGRAVKAMAAGRGSMHQEQRIEMELGENSKGTIFDNPIEFTEYMIGVGKTAIRKIRDDPPEGIQKRAISRKNRWKKRAEKIPEFMKEAIRDWLDTCWEKNKHVTVSTLLDWLKNVFHFQLGRSFLNDALHGMGLTWRKKSGQPLIQERIDLIVARKRYLERKLKLLKREGKQVFFGYLDETWFFEGMSTMKGWEHKDSNMYKLAREVRIEERRSGPPKGKDKGRRAIVLGVLTSEGILKGSENILISGLKEKDQLMDFHKEMNFESYMEYMELVLPLMAEEARKRDMVAALVVDNAPYHCEVVEKIPTKSSSKTVIKEYLETHNVPFDQKSLKKDLVVILEDFLRQNGGRQAMKKYVVDEEAKKLGVEILRLPPYHCQYNPIELTWAALKTYLRQKYEEGDTLKDTRQLALDWMRAYSPQEAQACIRHEELDRERIRDQERVDGLNEEDYNVEEDDNVEEYDEEYIDEENVYDSFDDSLLGDAESDYEKLYSD</sequence>
<evidence type="ECO:0000313" key="3">
    <source>
        <dbReference type="Proteomes" id="UP001152747"/>
    </source>
</evidence>
<dbReference type="PANTHER" id="PTHR33939:SF1">
    <property type="entry name" value="DUF4371 DOMAIN-CONTAINING PROTEIN"/>
    <property type="match status" value="1"/>
</dbReference>
<organism evidence="2 3">
    <name type="scientific">Caenorhabditis angaria</name>
    <dbReference type="NCBI Taxonomy" id="860376"/>
    <lineage>
        <taxon>Eukaryota</taxon>
        <taxon>Metazoa</taxon>
        <taxon>Ecdysozoa</taxon>
        <taxon>Nematoda</taxon>
        <taxon>Chromadorea</taxon>
        <taxon>Rhabditida</taxon>
        <taxon>Rhabditina</taxon>
        <taxon>Rhabditomorpha</taxon>
        <taxon>Rhabditoidea</taxon>
        <taxon>Rhabditidae</taxon>
        <taxon>Peloderinae</taxon>
        <taxon>Caenorhabditis</taxon>
    </lineage>
</organism>
<dbReference type="PANTHER" id="PTHR33939">
    <property type="entry name" value="PROTEIN CBG22215"/>
    <property type="match status" value="1"/>
</dbReference>
<comment type="caution">
    <text evidence="2">The sequence shown here is derived from an EMBL/GenBank/DDBJ whole genome shotgun (WGS) entry which is preliminary data.</text>
</comment>
<dbReference type="GO" id="GO:0003676">
    <property type="term" value="F:nucleic acid binding"/>
    <property type="evidence" value="ECO:0007669"/>
    <property type="project" value="InterPro"/>
</dbReference>
<name>A0A9P1IWK8_9PELO</name>
<evidence type="ECO:0000313" key="2">
    <source>
        <dbReference type="EMBL" id="CAI5452537.1"/>
    </source>
</evidence>
<accession>A0A9P1IWK8</accession>
<dbReference type="Gene3D" id="3.30.420.10">
    <property type="entry name" value="Ribonuclease H-like superfamily/Ribonuclease H"/>
    <property type="match status" value="1"/>
</dbReference>
<proteinExistence type="predicted"/>